<dbReference type="KEGG" id="kbs:EPA93_33865"/>
<keyword evidence="1" id="KW-1133">Transmembrane helix</keyword>
<dbReference type="Proteomes" id="UP000290365">
    <property type="component" value="Chromosome"/>
</dbReference>
<evidence type="ECO:0000256" key="1">
    <source>
        <dbReference type="SAM" id="Phobius"/>
    </source>
</evidence>
<dbReference type="RefSeq" id="WP_129891756.1">
    <property type="nucleotide sequence ID" value="NZ_CP035758.1"/>
</dbReference>
<keyword evidence="3" id="KW-1185">Reference proteome</keyword>
<organism evidence="2 3">
    <name type="scientific">Ktedonosporobacter rubrisoli</name>
    <dbReference type="NCBI Taxonomy" id="2509675"/>
    <lineage>
        <taxon>Bacteria</taxon>
        <taxon>Bacillati</taxon>
        <taxon>Chloroflexota</taxon>
        <taxon>Ktedonobacteria</taxon>
        <taxon>Ktedonobacterales</taxon>
        <taxon>Ktedonosporobacteraceae</taxon>
        <taxon>Ktedonosporobacter</taxon>
    </lineage>
</organism>
<keyword evidence="1" id="KW-0472">Membrane</keyword>
<proteinExistence type="predicted"/>
<dbReference type="EMBL" id="CP035758">
    <property type="protein sequence ID" value="QBD80694.1"/>
    <property type="molecule type" value="Genomic_DNA"/>
</dbReference>
<gene>
    <name evidence="2" type="ORF">EPA93_33865</name>
</gene>
<sequence>MENNSQSRTLYILQIFTIVVLILVLIMHILPFFNIGITPKQIPPGALPSGKSSGQVNPARAPLALQAGLDLHIDIAMQLITR</sequence>
<evidence type="ECO:0000313" key="3">
    <source>
        <dbReference type="Proteomes" id="UP000290365"/>
    </source>
</evidence>
<name>A0A4P6JYC1_KTERU</name>
<reference evidence="2 3" key="1">
    <citation type="submission" date="2019-01" db="EMBL/GenBank/DDBJ databases">
        <title>Ktedonosporobacter rubrisoli SCAWS-G2.</title>
        <authorList>
            <person name="Huang Y."/>
            <person name="Yan B."/>
        </authorList>
    </citation>
    <scope>NUCLEOTIDE SEQUENCE [LARGE SCALE GENOMIC DNA]</scope>
    <source>
        <strain evidence="2 3">SCAWS-G2</strain>
    </source>
</reference>
<evidence type="ECO:0000313" key="2">
    <source>
        <dbReference type="EMBL" id="QBD80694.1"/>
    </source>
</evidence>
<feature type="transmembrane region" description="Helical" evidence="1">
    <location>
        <begin position="12"/>
        <end position="33"/>
    </location>
</feature>
<protein>
    <submittedName>
        <fullName evidence="2">Uncharacterized protein</fullName>
    </submittedName>
</protein>
<dbReference type="AlphaFoldDB" id="A0A4P6JYC1"/>
<keyword evidence="1" id="KW-0812">Transmembrane</keyword>
<accession>A0A4P6JYC1</accession>